<dbReference type="AlphaFoldDB" id="A0A2P2N888"/>
<sequence>MDSAIVSCFLFSELCCLVTGWR</sequence>
<dbReference type="EMBL" id="GGEC01058224">
    <property type="protein sequence ID" value="MBX38708.1"/>
    <property type="molecule type" value="Transcribed_RNA"/>
</dbReference>
<organism evidence="1">
    <name type="scientific">Rhizophora mucronata</name>
    <name type="common">Asiatic mangrove</name>
    <dbReference type="NCBI Taxonomy" id="61149"/>
    <lineage>
        <taxon>Eukaryota</taxon>
        <taxon>Viridiplantae</taxon>
        <taxon>Streptophyta</taxon>
        <taxon>Embryophyta</taxon>
        <taxon>Tracheophyta</taxon>
        <taxon>Spermatophyta</taxon>
        <taxon>Magnoliopsida</taxon>
        <taxon>eudicotyledons</taxon>
        <taxon>Gunneridae</taxon>
        <taxon>Pentapetalae</taxon>
        <taxon>rosids</taxon>
        <taxon>fabids</taxon>
        <taxon>Malpighiales</taxon>
        <taxon>Rhizophoraceae</taxon>
        <taxon>Rhizophora</taxon>
    </lineage>
</organism>
<reference evidence="1" key="1">
    <citation type="submission" date="2018-02" db="EMBL/GenBank/DDBJ databases">
        <title>Rhizophora mucronata_Transcriptome.</title>
        <authorList>
            <person name="Meera S.P."/>
            <person name="Sreeshan A."/>
            <person name="Augustine A."/>
        </authorList>
    </citation>
    <scope>NUCLEOTIDE SEQUENCE</scope>
    <source>
        <tissue evidence="1">Leaf</tissue>
    </source>
</reference>
<protein>
    <submittedName>
        <fullName evidence="1">Uncharacterized protein</fullName>
    </submittedName>
</protein>
<proteinExistence type="predicted"/>
<accession>A0A2P2N888</accession>
<name>A0A2P2N888_RHIMU</name>
<evidence type="ECO:0000313" key="1">
    <source>
        <dbReference type="EMBL" id="MBX38708.1"/>
    </source>
</evidence>